<organism evidence="2 3">
    <name type="scientific">Simian adenovirus 6</name>
    <dbReference type="NCBI Taxonomy" id="413259"/>
    <lineage>
        <taxon>Viruses</taxon>
        <taxon>Varidnaviria</taxon>
        <taxon>Bamfordvirae</taxon>
        <taxon>Preplasmiviricota</taxon>
        <taxon>Polisuviricotina</taxon>
        <taxon>Pharingeaviricetes</taxon>
        <taxon>Rowavirales</taxon>
        <taxon>Adenoviridae</taxon>
        <taxon>Mastadenovirus</taxon>
        <taxon>Mastadenovirus simiae</taxon>
        <taxon>Simian mastadenovirus A</taxon>
    </lineage>
</organism>
<name>A0A9W3INV8_9ADEN</name>
<dbReference type="InterPro" id="IPR013783">
    <property type="entry name" value="Ig-like_fold"/>
</dbReference>
<feature type="transmembrane region" description="Helical" evidence="1">
    <location>
        <begin position="208"/>
        <end position="233"/>
    </location>
</feature>
<proteinExistence type="predicted"/>
<evidence type="ECO:0000313" key="2">
    <source>
        <dbReference type="EMBL" id="AFG19603.1"/>
    </source>
</evidence>
<evidence type="ECO:0000313" key="3">
    <source>
        <dbReference type="Proteomes" id="UP000115749"/>
    </source>
</evidence>
<dbReference type="Gene3D" id="2.60.40.10">
    <property type="entry name" value="Immunoglobulins"/>
    <property type="match status" value="1"/>
</dbReference>
<keyword evidence="1" id="KW-0472">Membrane</keyword>
<accession>A0A9W3INV8</accession>
<reference evidence="2 3" key="1">
    <citation type="journal article" date="2009" name="PLoS Pathog.">
        <title>Isolation and characterization of adenoviruses persistently shed from the gastrointestinal tract of non-human primates.</title>
        <authorList>
            <person name="Roy S."/>
            <person name="Vandenberghe L.H."/>
            <person name="Kryazhimskiy S."/>
            <person name="Grant R."/>
            <person name="Calcedo R."/>
            <person name="Yuan X."/>
            <person name="Keough M."/>
            <person name="Sandhu A."/>
            <person name="Wang Q."/>
            <person name="Medina-Jaszek C.A."/>
            <person name="Plotkin J.B."/>
            <person name="Wilson J.M."/>
        </authorList>
    </citation>
    <scope>NUCLEOTIDE SEQUENCE [LARGE SCALE GENOMIC DNA]</scope>
    <source>
        <strain evidence="2">SV-39</strain>
    </source>
</reference>
<dbReference type="EMBL" id="JQ776547">
    <property type="protein sequence ID" value="AFG19603.1"/>
    <property type="molecule type" value="Genomic_DNA"/>
</dbReference>
<protein>
    <submittedName>
        <fullName evidence="2">E3 CR1-beta1</fullName>
    </submittedName>
</protein>
<dbReference type="Proteomes" id="UP000115749">
    <property type="component" value="Segment"/>
</dbReference>
<keyword evidence="1" id="KW-0812">Transmembrane</keyword>
<keyword evidence="1" id="KW-1133">Transmembrane helix</keyword>
<sequence length="258" mass="29788">MIWSIGLAFFWLLSAKATIFHRYVEEGTSTLFTIPETIKAADEVSWYKGSLSDGNHSFSGQTLCIQETYFKSELQYSCIKNFFHLYNISKPYEGIYNAKVSDNSSTRNFYFNLTVIKAISIPICEFSSQFLSETYCLITINCTKNRLHTTIIYNHTQSPWVLNLKFSPHMPSQFLTQVTVSNISKQFGFYYPFHELCEIIEAEYEPDYFTYIAIGVIVVCLCFVIGGCVYLYIQRKILLSLCSCGYKAEERIKISTLY</sequence>
<evidence type="ECO:0000256" key="1">
    <source>
        <dbReference type="SAM" id="Phobius"/>
    </source>
</evidence>